<organism evidence="1 2">
    <name type="scientific">Cercophora newfieldiana</name>
    <dbReference type="NCBI Taxonomy" id="92897"/>
    <lineage>
        <taxon>Eukaryota</taxon>
        <taxon>Fungi</taxon>
        <taxon>Dikarya</taxon>
        <taxon>Ascomycota</taxon>
        <taxon>Pezizomycotina</taxon>
        <taxon>Sordariomycetes</taxon>
        <taxon>Sordariomycetidae</taxon>
        <taxon>Sordariales</taxon>
        <taxon>Lasiosphaeriaceae</taxon>
        <taxon>Cercophora</taxon>
    </lineage>
</organism>
<evidence type="ECO:0000313" key="1">
    <source>
        <dbReference type="EMBL" id="KAK0641056.1"/>
    </source>
</evidence>
<keyword evidence="2" id="KW-1185">Reference proteome</keyword>
<accession>A0AA39XVL4</accession>
<dbReference type="AlphaFoldDB" id="A0AA39XVL4"/>
<name>A0AA39XVL4_9PEZI</name>
<proteinExistence type="predicted"/>
<gene>
    <name evidence="1" type="ORF">B0T16DRAFT_206949</name>
</gene>
<protein>
    <submittedName>
        <fullName evidence="1">Uncharacterized protein</fullName>
    </submittedName>
</protein>
<dbReference type="Proteomes" id="UP001174936">
    <property type="component" value="Unassembled WGS sequence"/>
</dbReference>
<evidence type="ECO:0000313" key="2">
    <source>
        <dbReference type="Proteomes" id="UP001174936"/>
    </source>
</evidence>
<sequence>MRVQLPWCWASVVVRVSCSGRDQTLRPAFSKAGSHAGMSAEFRAYPASQSGWMTGDGIAASHTLRTLRCCPVLLPRAAWRKPLTPITSEMLLGTSPESLGPTEHVRTSLSWLSSGRTAFRLIPYSRRLTDLPPRSIPLTAERI</sequence>
<comment type="caution">
    <text evidence="1">The sequence shown here is derived from an EMBL/GenBank/DDBJ whole genome shotgun (WGS) entry which is preliminary data.</text>
</comment>
<dbReference type="EMBL" id="JAULSV010000006">
    <property type="protein sequence ID" value="KAK0641056.1"/>
    <property type="molecule type" value="Genomic_DNA"/>
</dbReference>
<reference evidence="1" key="1">
    <citation type="submission" date="2023-06" db="EMBL/GenBank/DDBJ databases">
        <title>Genome-scale phylogeny and comparative genomics of the fungal order Sordariales.</title>
        <authorList>
            <consortium name="Lawrence Berkeley National Laboratory"/>
            <person name="Hensen N."/>
            <person name="Bonometti L."/>
            <person name="Westerberg I."/>
            <person name="Brannstrom I.O."/>
            <person name="Guillou S."/>
            <person name="Cros-Aarteil S."/>
            <person name="Calhoun S."/>
            <person name="Haridas S."/>
            <person name="Kuo A."/>
            <person name="Mondo S."/>
            <person name="Pangilinan J."/>
            <person name="Riley R."/>
            <person name="Labutti K."/>
            <person name="Andreopoulos B."/>
            <person name="Lipzen A."/>
            <person name="Chen C."/>
            <person name="Yanf M."/>
            <person name="Daum C."/>
            <person name="Ng V."/>
            <person name="Clum A."/>
            <person name="Steindorff A."/>
            <person name="Ohm R."/>
            <person name="Martin F."/>
            <person name="Silar P."/>
            <person name="Natvig D."/>
            <person name="Lalanne C."/>
            <person name="Gautier V."/>
            <person name="Ament-Velasquez S.L."/>
            <person name="Kruys A."/>
            <person name="Hutchinson M.I."/>
            <person name="Powell A.J."/>
            <person name="Barry K."/>
            <person name="Miller A.N."/>
            <person name="Grigoriev I.V."/>
            <person name="Debuchy R."/>
            <person name="Gladieux P."/>
            <person name="Thoren M.H."/>
            <person name="Johannesson H."/>
        </authorList>
    </citation>
    <scope>NUCLEOTIDE SEQUENCE</scope>
    <source>
        <strain evidence="1">SMH2532-1</strain>
    </source>
</reference>